<dbReference type="AlphaFoldDB" id="A0A9W8Q831"/>
<dbReference type="Proteomes" id="UP001144673">
    <property type="component" value="Chromosome 3"/>
</dbReference>
<feature type="compositionally biased region" description="Acidic residues" evidence="2">
    <location>
        <begin position="509"/>
        <end position="561"/>
    </location>
</feature>
<dbReference type="PANTHER" id="PTHR34365:SF7">
    <property type="entry name" value="GLYCINE-RICH DOMAIN-CONTAINING PROTEIN 1"/>
    <property type="match status" value="1"/>
</dbReference>
<accession>A0A9W8Q831</accession>
<keyword evidence="4" id="KW-1185">Reference proteome</keyword>
<protein>
    <submittedName>
        <fullName evidence="3">Uncharacterized protein</fullName>
    </submittedName>
</protein>
<dbReference type="PANTHER" id="PTHR34365">
    <property type="entry name" value="ENOLASE (DUF1399)"/>
    <property type="match status" value="1"/>
</dbReference>
<dbReference type="EMBL" id="JAJHUN010000010">
    <property type="protein sequence ID" value="KAJ4147136.1"/>
    <property type="molecule type" value="Genomic_DNA"/>
</dbReference>
<dbReference type="KEGG" id="amus:LMH87_001683"/>
<evidence type="ECO:0000313" key="3">
    <source>
        <dbReference type="EMBL" id="KAJ4147136.1"/>
    </source>
</evidence>
<keyword evidence="1" id="KW-0175">Coiled coil</keyword>
<proteinExistence type="predicted"/>
<dbReference type="GeneID" id="80888842"/>
<organism evidence="3 4">
    <name type="scientific">Akanthomyces muscarius</name>
    <name type="common">Entomopathogenic fungus</name>
    <name type="synonym">Lecanicillium muscarium</name>
    <dbReference type="NCBI Taxonomy" id="2231603"/>
    <lineage>
        <taxon>Eukaryota</taxon>
        <taxon>Fungi</taxon>
        <taxon>Dikarya</taxon>
        <taxon>Ascomycota</taxon>
        <taxon>Pezizomycotina</taxon>
        <taxon>Sordariomycetes</taxon>
        <taxon>Hypocreomycetidae</taxon>
        <taxon>Hypocreales</taxon>
        <taxon>Cordycipitaceae</taxon>
        <taxon>Akanthomyces</taxon>
    </lineage>
</organism>
<feature type="coiled-coil region" evidence="1">
    <location>
        <begin position="395"/>
        <end position="422"/>
    </location>
</feature>
<name>A0A9W8Q831_AKAMU</name>
<evidence type="ECO:0000256" key="2">
    <source>
        <dbReference type="SAM" id="MobiDB-lite"/>
    </source>
</evidence>
<reference evidence="3" key="1">
    <citation type="journal article" date="2023" name="Access Microbiol">
        <title>De-novo genome assembly for Akanthomyces muscarius, a biocontrol agent of insect agricultural pests.</title>
        <authorList>
            <person name="Erdos Z."/>
            <person name="Studholme D.J."/>
            <person name="Raymond B."/>
            <person name="Sharma M."/>
        </authorList>
    </citation>
    <scope>NUCLEOTIDE SEQUENCE</scope>
    <source>
        <strain evidence="3">Ve6</strain>
    </source>
</reference>
<dbReference type="RefSeq" id="XP_056050077.1">
    <property type="nucleotide sequence ID" value="XM_056192996.1"/>
</dbReference>
<gene>
    <name evidence="3" type="ORF">LMH87_001683</name>
</gene>
<evidence type="ECO:0000256" key="1">
    <source>
        <dbReference type="SAM" id="Coils"/>
    </source>
</evidence>
<sequence length="561" mass="64541">MATLQSIFPEQAEFSSPERLANHISLMRKLKGIVHYARYPGRDASLFPAPPAGCNGEEQAAQWRLQSILMNAEVRYPMYLKLLESRMLQSRRNRRRQEPDLVVPPWDVAIVFYAHMLAPFNYRRDINQLFPKIWKGRAEFPIARMLASDHDDASEAAWSRMYPSTPYRVLTLNDKAVSISSSTYNAVDIRYYCSSAACKAEPARVIRMADWVKYRIGTAGLACPSCRTVLPRSKRGAKDAVLQDSQGIFGMPIFNLWDSPLRQFCKDGFVDRVLALPPLPSNAVERYLRFLQLIKETGETCAGYDGETLGHQIWIEYEQTIEKKAVELEQFDKDVLRKDLQQSLALAQAKVDEEMRKWATEEDSASAMKAQVQRTQAAMQGIRPAIRLFSARFYRNAQRKELKRLERQLSSEEKEYHDRHQAEAVLKNELYSHWMPLLNECNVALAVEADKRRTLQLLLEREVNEAEARCWKREVDGQLKVENYYDAQSWYSIVPSEVTRFVVPARMEDAEEEDAEAEDAEEKEVEEDAVVEDAEEDAEEEDAEEEDAEEEDAVVEDVEGE</sequence>
<dbReference type="InterPro" id="IPR009836">
    <property type="entry name" value="GRDP-like"/>
</dbReference>
<feature type="region of interest" description="Disordered" evidence="2">
    <location>
        <begin position="508"/>
        <end position="561"/>
    </location>
</feature>
<comment type="caution">
    <text evidence="3">The sequence shown here is derived from an EMBL/GenBank/DDBJ whole genome shotgun (WGS) entry which is preliminary data.</text>
</comment>
<evidence type="ECO:0000313" key="4">
    <source>
        <dbReference type="Proteomes" id="UP001144673"/>
    </source>
</evidence>